<organism evidence="5 6">
    <name type="scientific">Phototrophicus methaneseepsis</name>
    <dbReference type="NCBI Taxonomy" id="2710758"/>
    <lineage>
        <taxon>Bacteria</taxon>
        <taxon>Bacillati</taxon>
        <taxon>Chloroflexota</taxon>
        <taxon>Candidatus Thermofontia</taxon>
        <taxon>Phototrophicales</taxon>
        <taxon>Phototrophicaceae</taxon>
        <taxon>Phototrophicus</taxon>
    </lineage>
</organism>
<dbReference type="PANTHER" id="PTHR43280:SF10">
    <property type="entry name" value="REGULATORY PROTEIN POCR"/>
    <property type="match status" value="1"/>
</dbReference>
<dbReference type="EMBL" id="CP062983">
    <property type="protein sequence ID" value="QPC85012.1"/>
    <property type="molecule type" value="Genomic_DNA"/>
</dbReference>
<dbReference type="InterPro" id="IPR009057">
    <property type="entry name" value="Homeodomain-like_sf"/>
</dbReference>
<reference evidence="5 6" key="1">
    <citation type="submission" date="2020-02" db="EMBL/GenBank/DDBJ databases">
        <authorList>
            <person name="Zheng R.K."/>
            <person name="Sun C.M."/>
        </authorList>
    </citation>
    <scope>NUCLEOTIDE SEQUENCE [LARGE SCALE GENOMIC DNA]</scope>
    <source>
        <strain evidence="6">rifampicinis</strain>
    </source>
</reference>
<dbReference type="PANTHER" id="PTHR43280">
    <property type="entry name" value="ARAC-FAMILY TRANSCRIPTIONAL REGULATOR"/>
    <property type="match status" value="1"/>
</dbReference>
<proteinExistence type="predicted"/>
<dbReference type="Pfam" id="PF12833">
    <property type="entry name" value="HTH_18"/>
    <property type="match status" value="1"/>
</dbReference>
<sequence length="280" mass="32612">MDAQELELLLIDPLRVQNGGLFMSRGNAFHPTRTIDSHELIFVKQGTLDMWEENQNFHLEAGDTLILWPGRRHGGLTEMQPDLRFFWMHFEVTHSLENTTKKNHTSILKIPQFKRVNRPDKLEILFRMFLEDQETGELQPFTANTLMMLILTEVGLMPKVRPTLNDDSNVIATAAHTYIRINFDSTLTASSVAEAIGYNVDYLGRIYKQEYGLTLTQAIHRRRMKKACEWLLDTNLSVGQVAKKCGFNDPDYFRRIFRRHTQMTPGVYRQTYTRLHVNTH</sequence>
<dbReference type="Pfam" id="PF02311">
    <property type="entry name" value="AraC_binding"/>
    <property type="match status" value="1"/>
</dbReference>
<dbReference type="InterPro" id="IPR037923">
    <property type="entry name" value="HTH-like"/>
</dbReference>
<evidence type="ECO:0000313" key="5">
    <source>
        <dbReference type="EMBL" id="QPC85012.1"/>
    </source>
</evidence>
<dbReference type="AlphaFoldDB" id="A0A7S8EDK5"/>
<accession>A0A7S8EDK5</accession>
<dbReference type="GO" id="GO:0003700">
    <property type="term" value="F:DNA-binding transcription factor activity"/>
    <property type="evidence" value="ECO:0007669"/>
    <property type="project" value="InterPro"/>
</dbReference>
<evidence type="ECO:0000259" key="4">
    <source>
        <dbReference type="PROSITE" id="PS01124"/>
    </source>
</evidence>
<evidence type="ECO:0000256" key="2">
    <source>
        <dbReference type="ARBA" id="ARBA00023125"/>
    </source>
</evidence>
<keyword evidence="1" id="KW-0805">Transcription regulation</keyword>
<dbReference type="InterPro" id="IPR003313">
    <property type="entry name" value="AraC-bd"/>
</dbReference>
<dbReference type="Proteomes" id="UP000594468">
    <property type="component" value="Chromosome"/>
</dbReference>
<evidence type="ECO:0000256" key="1">
    <source>
        <dbReference type="ARBA" id="ARBA00023015"/>
    </source>
</evidence>
<keyword evidence="2" id="KW-0238">DNA-binding</keyword>
<dbReference type="GO" id="GO:0043565">
    <property type="term" value="F:sequence-specific DNA binding"/>
    <property type="evidence" value="ECO:0007669"/>
    <property type="project" value="InterPro"/>
</dbReference>
<feature type="domain" description="HTH araC/xylS-type" evidence="4">
    <location>
        <begin position="173"/>
        <end position="271"/>
    </location>
</feature>
<dbReference type="RefSeq" id="WP_195173075.1">
    <property type="nucleotide sequence ID" value="NZ_CP062983.1"/>
</dbReference>
<evidence type="ECO:0000256" key="3">
    <source>
        <dbReference type="ARBA" id="ARBA00023163"/>
    </source>
</evidence>
<dbReference type="InterPro" id="IPR014710">
    <property type="entry name" value="RmlC-like_jellyroll"/>
</dbReference>
<keyword evidence="6" id="KW-1185">Reference proteome</keyword>
<dbReference type="PROSITE" id="PS01124">
    <property type="entry name" value="HTH_ARAC_FAMILY_2"/>
    <property type="match status" value="1"/>
</dbReference>
<keyword evidence="3" id="KW-0804">Transcription</keyword>
<dbReference type="KEGG" id="pmet:G4Y79_11775"/>
<dbReference type="SMART" id="SM00342">
    <property type="entry name" value="HTH_ARAC"/>
    <property type="match status" value="1"/>
</dbReference>
<dbReference type="InterPro" id="IPR018060">
    <property type="entry name" value="HTH_AraC"/>
</dbReference>
<dbReference type="Gene3D" id="1.10.10.60">
    <property type="entry name" value="Homeodomain-like"/>
    <property type="match status" value="2"/>
</dbReference>
<name>A0A7S8EDK5_9CHLR</name>
<evidence type="ECO:0000313" key="6">
    <source>
        <dbReference type="Proteomes" id="UP000594468"/>
    </source>
</evidence>
<dbReference type="SUPFAM" id="SSF46689">
    <property type="entry name" value="Homeodomain-like"/>
    <property type="match status" value="1"/>
</dbReference>
<dbReference type="Gene3D" id="2.60.120.10">
    <property type="entry name" value="Jelly Rolls"/>
    <property type="match status" value="1"/>
</dbReference>
<protein>
    <submittedName>
        <fullName evidence="5">AraC family transcriptional regulator</fullName>
    </submittedName>
</protein>
<dbReference type="InterPro" id="IPR020449">
    <property type="entry name" value="Tscrpt_reg_AraC-type_HTH"/>
</dbReference>
<dbReference type="SUPFAM" id="SSF51215">
    <property type="entry name" value="Regulatory protein AraC"/>
    <property type="match status" value="1"/>
</dbReference>
<dbReference type="PRINTS" id="PR00032">
    <property type="entry name" value="HTHARAC"/>
</dbReference>
<gene>
    <name evidence="5" type="ORF">G4Y79_11775</name>
</gene>